<dbReference type="Proteomes" id="UP000001025">
    <property type="component" value="Chromosome"/>
</dbReference>
<name>Q7UK83_RHOBA</name>
<dbReference type="STRING" id="243090.RB10797"/>
<evidence type="ECO:0000313" key="5">
    <source>
        <dbReference type="Proteomes" id="UP000001025"/>
    </source>
</evidence>
<dbReference type="EMBL" id="BX294152">
    <property type="protein sequence ID" value="CAD76998.1"/>
    <property type="molecule type" value="Genomic_DNA"/>
</dbReference>
<dbReference type="EC" id="3.1.-.-" evidence="4"/>
<accession>Q7UK83</accession>
<dbReference type="PATRIC" id="fig|243090.15.peg.5212"/>
<dbReference type="InterPro" id="IPR029058">
    <property type="entry name" value="AB_hydrolase_fold"/>
</dbReference>
<dbReference type="SUPFAM" id="SSF53474">
    <property type="entry name" value="alpha/beta-Hydrolases"/>
    <property type="match status" value="1"/>
</dbReference>
<dbReference type="eggNOG" id="COG0400">
    <property type="taxonomic scope" value="Bacteria"/>
</dbReference>
<evidence type="ECO:0000313" key="4">
    <source>
        <dbReference type="EMBL" id="CAD76998.1"/>
    </source>
</evidence>
<evidence type="ECO:0000256" key="1">
    <source>
        <dbReference type="ARBA" id="ARBA00006499"/>
    </source>
</evidence>
<dbReference type="InterPro" id="IPR003140">
    <property type="entry name" value="PLipase/COase/thioEstase"/>
</dbReference>
<dbReference type="AlphaFoldDB" id="Q7UK83"/>
<keyword evidence="5" id="KW-1185">Reference proteome</keyword>
<protein>
    <submittedName>
        <fullName evidence="4">Probable lysophospholipase esterase</fullName>
        <ecNumber evidence="4">3.1.-.-</ecNumber>
    </submittedName>
</protein>
<reference evidence="4 5" key="1">
    <citation type="journal article" date="2003" name="Proc. Natl. Acad. Sci. U.S.A.">
        <title>Complete genome sequence of the marine planctomycete Pirellula sp. strain 1.</title>
        <authorList>
            <person name="Gloeckner F.O."/>
            <person name="Kube M."/>
            <person name="Bauer M."/>
            <person name="Teeling H."/>
            <person name="Lombardot T."/>
            <person name="Ludwig W."/>
            <person name="Gade D."/>
            <person name="Beck A."/>
            <person name="Borzym K."/>
            <person name="Heitmann K."/>
            <person name="Rabus R."/>
            <person name="Schlesner H."/>
            <person name="Amann R."/>
            <person name="Reinhardt R."/>
        </authorList>
    </citation>
    <scope>NUCLEOTIDE SEQUENCE [LARGE SCALE GENOMIC DNA]</scope>
    <source>
        <strain evidence="5">DSM 10527 / NCIMB 13988 / SH1</strain>
    </source>
</reference>
<evidence type="ECO:0000259" key="3">
    <source>
        <dbReference type="Pfam" id="PF02230"/>
    </source>
</evidence>
<dbReference type="InParanoid" id="Q7UK83"/>
<dbReference type="PANTHER" id="PTHR10655">
    <property type="entry name" value="LYSOPHOSPHOLIPASE-RELATED"/>
    <property type="match status" value="1"/>
</dbReference>
<comment type="similarity">
    <text evidence="1">Belongs to the AB hydrolase superfamily. AB hydrolase 2 family.</text>
</comment>
<dbReference type="KEGG" id="rba:RB10797"/>
<dbReference type="ESTHER" id="rhoba-q7uk83">
    <property type="family name" value="LYsophospholipase_carboxylesterase"/>
</dbReference>
<keyword evidence="2 4" id="KW-0378">Hydrolase</keyword>
<gene>
    <name evidence="4" type="ordered locus">RB10797</name>
</gene>
<dbReference type="InterPro" id="IPR050565">
    <property type="entry name" value="LYPA1-2/EST-like"/>
</dbReference>
<dbReference type="OrthoDB" id="9795555at2"/>
<dbReference type="PANTHER" id="PTHR10655:SF17">
    <property type="entry name" value="LYSOPHOSPHOLIPASE-LIKE PROTEIN 1"/>
    <property type="match status" value="1"/>
</dbReference>
<proteinExistence type="inferred from homology"/>
<dbReference type="HOGENOM" id="CLU_049413_5_1_0"/>
<dbReference type="GO" id="GO:0052689">
    <property type="term" value="F:carboxylic ester hydrolase activity"/>
    <property type="evidence" value="ECO:0000318"/>
    <property type="project" value="GO_Central"/>
</dbReference>
<dbReference type="Gene3D" id="3.40.50.1820">
    <property type="entry name" value="alpha/beta hydrolase"/>
    <property type="match status" value="1"/>
</dbReference>
<organism evidence="4 5">
    <name type="scientific">Rhodopirellula baltica (strain DSM 10527 / NCIMB 13988 / SH1)</name>
    <dbReference type="NCBI Taxonomy" id="243090"/>
    <lineage>
        <taxon>Bacteria</taxon>
        <taxon>Pseudomonadati</taxon>
        <taxon>Planctomycetota</taxon>
        <taxon>Planctomycetia</taxon>
        <taxon>Pirellulales</taxon>
        <taxon>Pirellulaceae</taxon>
        <taxon>Rhodopirellula</taxon>
    </lineage>
</organism>
<feature type="domain" description="Phospholipase/carboxylesterase/thioesterase" evidence="3">
    <location>
        <begin position="23"/>
        <end position="263"/>
    </location>
</feature>
<sequence>MGGMNNPKKSFHESSFGELACTVVDGSDQPWLPVILCHGYGAPGDDLVGLTDYLIDKLGDAAKAVRFVYPVAPGDLADQGMPGGRAWWPLNMASLQQLLQTSQFDQLHDQTPPGIETASGQLVSVVQSVLNNMPADPPACSGSPSMGGETSRPYVLGGFSQGAMVTMNTALTGDIPPPDVLVQFSGTLVCGPQWIDAASKSGSGRLKATRVLQSHGTQDQILPFSSAATLADTLHEEALEWEFRAFQGPHTIEAGTLDHLAQWILDLTDRK</sequence>
<evidence type="ECO:0000256" key="2">
    <source>
        <dbReference type="ARBA" id="ARBA00022801"/>
    </source>
</evidence>
<dbReference type="EnsemblBacteria" id="CAD76998">
    <property type="protein sequence ID" value="CAD76998"/>
    <property type="gene ID" value="RB10797"/>
</dbReference>
<dbReference type="Pfam" id="PF02230">
    <property type="entry name" value="Abhydrolase_2"/>
    <property type="match status" value="1"/>
</dbReference>